<proteinExistence type="predicted"/>
<keyword evidence="3" id="KW-1185">Reference proteome</keyword>
<dbReference type="AlphaFoldDB" id="A0A1H9MJ00"/>
<gene>
    <name evidence="2" type="ORF">SAMN04487944_1021</name>
</gene>
<evidence type="ECO:0000313" key="3">
    <source>
        <dbReference type="Proteomes" id="UP000199687"/>
    </source>
</evidence>
<protein>
    <submittedName>
        <fullName evidence="2">Uncharacterized protein</fullName>
    </submittedName>
</protein>
<feature type="region of interest" description="Disordered" evidence="1">
    <location>
        <begin position="1"/>
        <end position="22"/>
    </location>
</feature>
<evidence type="ECO:0000256" key="1">
    <source>
        <dbReference type="SAM" id="MobiDB-lite"/>
    </source>
</evidence>
<dbReference type="Proteomes" id="UP000199687">
    <property type="component" value="Unassembled WGS sequence"/>
</dbReference>
<organism evidence="2 3">
    <name type="scientific">Gracilibacillus ureilyticus</name>
    <dbReference type="NCBI Taxonomy" id="531814"/>
    <lineage>
        <taxon>Bacteria</taxon>
        <taxon>Bacillati</taxon>
        <taxon>Bacillota</taxon>
        <taxon>Bacilli</taxon>
        <taxon>Bacillales</taxon>
        <taxon>Bacillaceae</taxon>
        <taxon>Gracilibacillus</taxon>
    </lineage>
</organism>
<name>A0A1H9MJ00_9BACI</name>
<reference evidence="2 3" key="1">
    <citation type="submission" date="2016-10" db="EMBL/GenBank/DDBJ databases">
        <authorList>
            <person name="de Groot N.N."/>
        </authorList>
    </citation>
    <scope>NUCLEOTIDE SEQUENCE [LARGE SCALE GENOMIC DNA]</scope>
    <source>
        <strain evidence="2 3">CGMCC 1.7727</strain>
    </source>
</reference>
<sequence length="135" mass="16418">FTRLKRETSVGSSLKQVKRSSDPQKNILKRELTRWEKTLTNMRALYRPYSLEEPWNPLLYKQQVNCYRKYVSLVLKEPEYQNKDNQQFILQEMRYFIDSHNTNFWLKLSHQEITSVQKKFMLILSEFKRLHASQA</sequence>
<accession>A0A1H9MJ00</accession>
<dbReference type="EMBL" id="FOGL01000002">
    <property type="protein sequence ID" value="SER23425.1"/>
    <property type="molecule type" value="Genomic_DNA"/>
</dbReference>
<evidence type="ECO:0000313" key="2">
    <source>
        <dbReference type="EMBL" id="SER23425.1"/>
    </source>
</evidence>
<dbReference type="RefSeq" id="WP_175480336.1">
    <property type="nucleotide sequence ID" value="NZ_FOGL01000002.1"/>
</dbReference>
<feature type="non-terminal residue" evidence="2">
    <location>
        <position position="1"/>
    </location>
</feature>